<name>A0A8S0W1N4_9FIRM</name>
<evidence type="ECO:0000313" key="5">
    <source>
        <dbReference type="Proteomes" id="UP001071230"/>
    </source>
</evidence>
<dbReference type="GO" id="GO:0030288">
    <property type="term" value="C:outer membrane-bounded periplasmic space"/>
    <property type="evidence" value="ECO:0007669"/>
    <property type="project" value="TreeGrafter"/>
</dbReference>
<organism evidence="3">
    <name type="scientific">Acididesulfobacillus acetoxydans</name>
    <dbReference type="NCBI Taxonomy" id="1561005"/>
    <lineage>
        <taxon>Bacteria</taxon>
        <taxon>Bacillati</taxon>
        <taxon>Bacillota</taxon>
        <taxon>Clostridia</taxon>
        <taxon>Eubacteriales</taxon>
        <taxon>Peptococcaceae</taxon>
        <taxon>Acididesulfobacillus</taxon>
    </lineage>
</organism>
<evidence type="ECO:0000259" key="2">
    <source>
        <dbReference type="Pfam" id="PF01520"/>
    </source>
</evidence>
<feature type="domain" description="MurNAc-LAA" evidence="2">
    <location>
        <begin position="17"/>
        <end position="68"/>
    </location>
</feature>
<dbReference type="Proteomes" id="UP000836597">
    <property type="component" value="Chromosome"/>
</dbReference>
<evidence type="ECO:0000256" key="1">
    <source>
        <dbReference type="ARBA" id="ARBA00022801"/>
    </source>
</evidence>
<dbReference type="KEGG" id="aacx:DEACI_0244"/>
<dbReference type="GO" id="GO:0008745">
    <property type="term" value="F:N-acetylmuramoyl-L-alanine amidase activity"/>
    <property type="evidence" value="ECO:0007669"/>
    <property type="project" value="UniProtKB-EC"/>
</dbReference>
<dbReference type="Pfam" id="PF01520">
    <property type="entry name" value="Amidase_3"/>
    <property type="match status" value="1"/>
</dbReference>
<gene>
    <name evidence="3" type="ORF">DEACI_0244</name>
    <name evidence="4" type="ORF">DEACI_0919</name>
</gene>
<dbReference type="EMBL" id="CDGJ01000028">
    <property type="protein sequence ID" value="CEJ06471.1"/>
    <property type="molecule type" value="Genomic_DNA"/>
</dbReference>
<reference evidence="4" key="1">
    <citation type="submission" date="2014-11" db="EMBL/GenBank/DDBJ databases">
        <authorList>
            <person name="Hornung B.V."/>
        </authorList>
    </citation>
    <scope>NUCLEOTIDE SEQUENCE</scope>
    <source>
        <strain evidence="4">INE</strain>
    </source>
</reference>
<dbReference type="SUPFAM" id="SSF53187">
    <property type="entry name" value="Zn-dependent exopeptidases"/>
    <property type="match status" value="1"/>
</dbReference>
<dbReference type="InterPro" id="IPR050695">
    <property type="entry name" value="N-acetylmuramoyl_amidase_3"/>
</dbReference>
<dbReference type="PANTHER" id="PTHR30404:SF0">
    <property type="entry name" value="N-ACETYLMURAMOYL-L-ALANINE AMIDASE AMIC"/>
    <property type="match status" value="1"/>
</dbReference>
<dbReference type="EC" id="3.5.1.28" evidence="3"/>
<dbReference type="Proteomes" id="UP001071230">
    <property type="component" value="Unassembled WGS sequence"/>
</dbReference>
<dbReference type="EMBL" id="LR746496">
    <property type="protein sequence ID" value="CAA7599618.1"/>
    <property type="molecule type" value="Genomic_DNA"/>
</dbReference>
<accession>A0A8S0W1N4</accession>
<evidence type="ECO:0000313" key="3">
    <source>
        <dbReference type="EMBL" id="CAA7599618.1"/>
    </source>
</evidence>
<dbReference type="InterPro" id="IPR002508">
    <property type="entry name" value="MurNAc-LAA_cat"/>
</dbReference>
<keyword evidence="1 3" id="KW-0378">Hydrolase</keyword>
<dbReference type="Gene3D" id="3.40.630.40">
    <property type="entry name" value="Zn-dependent exopeptidases"/>
    <property type="match status" value="1"/>
</dbReference>
<evidence type="ECO:0000313" key="4">
    <source>
        <dbReference type="EMBL" id="CEJ06471.1"/>
    </source>
</evidence>
<dbReference type="RefSeq" id="WP_240983400.1">
    <property type="nucleotide sequence ID" value="NZ_CDGJ01000028.1"/>
</dbReference>
<dbReference type="PANTHER" id="PTHR30404">
    <property type="entry name" value="N-ACETYLMURAMOYL-L-ALANINE AMIDASE"/>
    <property type="match status" value="1"/>
</dbReference>
<proteinExistence type="predicted"/>
<dbReference type="CDD" id="cd02696">
    <property type="entry name" value="MurNAc-LAA"/>
    <property type="match status" value="1"/>
</dbReference>
<keyword evidence="5" id="KW-1185">Reference proteome</keyword>
<dbReference type="GO" id="GO:0009253">
    <property type="term" value="P:peptidoglycan catabolic process"/>
    <property type="evidence" value="ECO:0007669"/>
    <property type="project" value="InterPro"/>
</dbReference>
<sequence length="74" mass="7148">MVEGKISLPYLLAGVTVALDPGHGGADAGAVGPAGTPEKNNTLAIGLDLVDSLRAAGAKVVLTRSGDAPPTGNA</sequence>
<protein>
    <submittedName>
        <fullName evidence="3">N-acetylmuramoyl-L-alanine amidase</fullName>
        <ecNumber evidence="3">3.5.1.28</ecNumber>
    </submittedName>
</protein>
<dbReference type="AlphaFoldDB" id="A0A8S0W1N4"/>
<reference evidence="3" key="2">
    <citation type="submission" date="2020-01" db="EMBL/GenBank/DDBJ databases">
        <authorList>
            <person name="Hornung B."/>
        </authorList>
    </citation>
    <scope>NUCLEOTIDE SEQUENCE</scope>
    <source>
        <strain evidence="3">PacBioINE</strain>
    </source>
</reference>